<evidence type="ECO:0000313" key="2">
    <source>
        <dbReference type="Proteomes" id="UP001220324"/>
    </source>
</evidence>
<organism evidence="1 2">
    <name type="scientific">Penicillium frequentans</name>
    <dbReference type="NCBI Taxonomy" id="3151616"/>
    <lineage>
        <taxon>Eukaryota</taxon>
        <taxon>Fungi</taxon>
        <taxon>Dikarya</taxon>
        <taxon>Ascomycota</taxon>
        <taxon>Pezizomycotina</taxon>
        <taxon>Eurotiomycetes</taxon>
        <taxon>Eurotiomycetidae</taxon>
        <taxon>Eurotiales</taxon>
        <taxon>Aspergillaceae</taxon>
        <taxon>Penicillium</taxon>
    </lineage>
</organism>
<gene>
    <name evidence="1" type="ORF">N7494_010746</name>
</gene>
<reference evidence="1 2" key="1">
    <citation type="journal article" date="2023" name="IMA Fungus">
        <title>Comparative genomic study of the Penicillium genus elucidates a diverse pangenome and 15 lateral gene transfer events.</title>
        <authorList>
            <person name="Petersen C."/>
            <person name="Sorensen T."/>
            <person name="Nielsen M.R."/>
            <person name="Sondergaard T.E."/>
            <person name="Sorensen J.L."/>
            <person name="Fitzpatrick D.A."/>
            <person name="Frisvad J.C."/>
            <person name="Nielsen K.L."/>
        </authorList>
    </citation>
    <scope>NUCLEOTIDE SEQUENCE [LARGE SCALE GENOMIC DNA]</scope>
    <source>
        <strain evidence="1 2">IBT 35679</strain>
    </source>
</reference>
<evidence type="ECO:0000313" key="1">
    <source>
        <dbReference type="EMBL" id="KAJ5524096.1"/>
    </source>
</evidence>
<accession>A0AAD6CIF9</accession>
<comment type="caution">
    <text evidence="1">The sequence shown here is derived from an EMBL/GenBank/DDBJ whole genome shotgun (WGS) entry which is preliminary data.</text>
</comment>
<protein>
    <submittedName>
        <fullName evidence="1">Uncharacterized protein</fullName>
    </submittedName>
</protein>
<keyword evidence="2" id="KW-1185">Reference proteome</keyword>
<dbReference type="EMBL" id="JAQIZZ010000008">
    <property type="protein sequence ID" value="KAJ5524096.1"/>
    <property type="molecule type" value="Genomic_DNA"/>
</dbReference>
<dbReference type="Proteomes" id="UP001220324">
    <property type="component" value="Unassembled WGS sequence"/>
</dbReference>
<proteinExistence type="predicted"/>
<dbReference type="AlphaFoldDB" id="A0AAD6CIF9"/>
<sequence length="125" mass="14122">MTQDDYILGRSIGDSVRVDTQHLLWETYKDDELHPELTVIENMKIAKPEKGTAQLPPTVELYGFDIFDDPFPSKEPWPRNIKLSLLSSLSDSHVLVMSTGGNSISFHRCMLASNLRDSENLLTMA</sequence>
<name>A0AAD6CIF9_9EURO</name>